<sequence>MAAPTPSASDAGSPEARGGVWLAGVIAVHAALLGAALAWHGASTEPPVPVPTPPSVVGILLPPKQPASQASAAPPAPREEPAQPTKLRPQQARPRPLKPKPQAAPKPQATPSVSRPQETAPAPAPAAPAQQAAAPSEDVASRQASMPAAAPAAPAAPAAMTPPRSDASALNQPAAYPPLSRRLREEGRVLLDVHILADGSVGEVRLRQSSGFDRLDEAALQAVRNWRYLPARRGDEPVATWYVQPVAFALNR</sequence>
<comment type="caution">
    <text evidence="13">The sequence shown here is derived from an EMBL/GenBank/DDBJ whole genome shotgun (WGS) entry which is preliminary data.</text>
</comment>
<evidence type="ECO:0000256" key="11">
    <source>
        <dbReference type="SAM" id="MobiDB-lite"/>
    </source>
</evidence>
<evidence type="ECO:0000256" key="7">
    <source>
        <dbReference type="ARBA" id="ARBA00022927"/>
    </source>
</evidence>
<comment type="subcellular location">
    <subcellularLocation>
        <location evidence="1 10">Cell inner membrane</location>
        <topology evidence="1 10">Single-pass membrane protein</topology>
        <orientation evidence="1 10">Periplasmic side</orientation>
    </subcellularLocation>
</comment>
<evidence type="ECO:0000313" key="14">
    <source>
        <dbReference type="Proteomes" id="UP000622890"/>
    </source>
</evidence>
<dbReference type="GO" id="GO:0055085">
    <property type="term" value="P:transmembrane transport"/>
    <property type="evidence" value="ECO:0007669"/>
    <property type="project" value="InterPro"/>
</dbReference>
<keyword evidence="3 10" id="KW-0813">Transport</keyword>
<keyword evidence="5 10" id="KW-0997">Cell inner membrane</keyword>
<dbReference type="GO" id="GO:0015891">
    <property type="term" value="P:siderophore transport"/>
    <property type="evidence" value="ECO:0007669"/>
    <property type="project" value="InterPro"/>
</dbReference>
<feature type="compositionally biased region" description="Low complexity" evidence="11">
    <location>
        <begin position="147"/>
        <end position="159"/>
    </location>
</feature>
<comment type="function">
    <text evidence="10">Interacts with outer membrane receptor proteins that carry out high-affinity binding and energy dependent uptake into the periplasmic space of specific substrates. It could act to transduce energy from the cytoplasmic membrane to specific energy-requiring processes in the outer membrane, resulting in the release into the periplasm of ligands bound by these outer membrane proteins.</text>
</comment>
<keyword evidence="7 10" id="KW-0653">Protein transport</keyword>
<dbReference type="GO" id="GO:0015031">
    <property type="term" value="P:protein transport"/>
    <property type="evidence" value="ECO:0007669"/>
    <property type="project" value="UniProtKB-UniRule"/>
</dbReference>
<name>A0A934T1C4_9BURK</name>
<dbReference type="Pfam" id="PF03544">
    <property type="entry name" value="TonB_C"/>
    <property type="match status" value="1"/>
</dbReference>
<protein>
    <recommendedName>
        <fullName evidence="10">Protein TonB</fullName>
    </recommendedName>
</protein>
<evidence type="ECO:0000256" key="3">
    <source>
        <dbReference type="ARBA" id="ARBA00022448"/>
    </source>
</evidence>
<evidence type="ECO:0000256" key="6">
    <source>
        <dbReference type="ARBA" id="ARBA00022692"/>
    </source>
</evidence>
<evidence type="ECO:0000256" key="9">
    <source>
        <dbReference type="ARBA" id="ARBA00023136"/>
    </source>
</evidence>
<dbReference type="PRINTS" id="PR01374">
    <property type="entry name" value="TONBPROTEIN"/>
</dbReference>
<comment type="similarity">
    <text evidence="2 10">Belongs to the TonB family.</text>
</comment>
<gene>
    <name evidence="13" type="ORF">JJB74_21280</name>
</gene>
<evidence type="ECO:0000256" key="1">
    <source>
        <dbReference type="ARBA" id="ARBA00004383"/>
    </source>
</evidence>
<dbReference type="InterPro" id="IPR051045">
    <property type="entry name" value="TonB-dependent_transducer"/>
</dbReference>
<organism evidence="13 14">
    <name type="scientific">Noviherbaspirillum pedocola</name>
    <dbReference type="NCBI Taxonomy" id="2801341"/>
    <lineage>
        <taxon>Bacteria</taxon>
        <taxon>Pseudomonadati</taxon>
        <taxon>Pseudomonadota</taxon>
        <taxon>Betaproteobacteria</taxon>
        <taxon>Burkholderiales</taxon>
        <taxon>Oxalobacteraceae</taxon>
        <taxon>Noviherbaspirillum</taxon>
    </lineage>
</organism>
<evidence type="ECO:0000256" key="2">
    <source>
        <dbReference type="ARBA" id="ARBA00006555"/>
    </source>
</evidence>
<feature type="region of interest" description="Disordered" evidence="11">
    <location>
        <begin position="43"/>
        <end position="173"/>
    </location>
</feature>
<evidence type="ECO:0000256" key="4">
    <source>
        <dbReference type="ARBA" id="ARBA00022475"/>
    </source>
</evidence>
<keyword evidence="10" id="KW-0735">Signal-anchor</keyword>
<dbReference type="PANTHER" id="PTHR33446">
    <property type="entry name" value="PROTEIN TONB-RELATED"/>
    <property type="match status" value="1"/>
</dbReference>
<reference evidence="13" key="1">
    <citation type="submission" date="2021-01" db="EMBL/GenBank/DDBJ databases">
        <title>Genome sequence of strain Noviherbaspirillum sp. DKR-6.</title>
        <authorList>
            <person name="Chaudhary D.K."/>
        </authorList>
    </citation>
    <scope>NUCLEOTIDE SEQUENCE</scope>
    <source>
        <strain evidence="13">DKR-6</strain>
    </source>
</reference>
<keyword evidence="9 10" id="KW-0472">Membrane</keyword>
<dbReference type="Proteomes" id="UP000622890">
    <property type="component" value="Unassembled WGS sequence"/>
</dbReference>
<dbReference type="SUPFAM" id="SSF74653">
    <property type="entry name" value="TolA/TonB C-terminal domain"/>
    <property type="match status" value="1"/>
</dbReference>
<dbReference type="EMBL" id="JAEPBG010000010">
    <property type="protein sequence ID" value="MBK4737162.1"/>
    <property type="molecule type" value="Genomic_DNA"/>
</dbReference>
<proteinExistence type="inferred from homology"/>
<evidence type="ECO:0000256" key="8">
    <source>
        <dbReference type="ARBA" id="ARBA00022989"/>
    </source>
</evidence>
<evidence type="ECO:0000313" key="13">
    <source>
        <dbReference type="EMBL" id="MBK4737162.1"/>
    </source>
</evidence>
<keyword evidence="14" id="KW-1185">Reference proteome</keyword>
<dbReference type="InterPro" id="IPR037682">
    <property type="entry name" value="TonB_C"/>
</dbReference>
<feature type="transmembrane region" description="Helical" evidence="10">
    <location>
        <begin position="20"/>
        <end position="39"/>
    </location>
</feature>
<dbReference type="AlphaFoldDB" id="A0A934T1C4"/>
<keyword evidence="6 10" id="KW-0812">Transmembrane</keyword>
<dbReference type="InterPro" id="IPR006260">
    <property type="entry name" value="TonB/TolA_C"/>
</dbReference>
<dbReference type="PROSITE" id="PS52015">
    <property type="entry name" value="TONB_CTD"/>
    <property type="match status" value="1"/>
</dbReference>
<evidence type="ECO:0000259" key="12">
    <source>
        <dbReference type="PROSITE" id="PS52015"/>
    </source>
</evidence>
<dbReference type="GO" id="GO:0098797">
    <property type="term" value="C:plasma membrane protein complex"/>
    <property type="evidence" value="ECO:0007669"/>
    <property type="project" value="TreeGrafter"/>
</dbReference>
<dbReference type="PANTHER" id="PTHR33446:SF2">
    <property type="entry name" value="PROTEIN TONB"/>
    <property type="match status" value="1"/>
</dbReference>
<keyword evidence="8 10" id="KW-1133">Transmembrane helix</keyword>
<evidence type="ECO:0000256" key="5">
    <source>
        <dbReference type="ARBA" id="ARBA00022519"/>
    </source>
</evidence>
<dbReference type="InterPro" id="IPR003538">
    <property type="entry name" value="TonB"/>
</dbReference>
<keyword evidence="4 10" id="KW-1003">Cell membrane</keyword>
<feature type="domain" description="TonB C-terminal" evidence="12">
    <location>
        <begin position="161"/>
        <end position="252"/>
    </location>
</feature>
<feature type="compositionally biased region" description="Low complexity" evidence="11">
    <location>
        <begin position="82"/>
        <end position="109"/>
    </location>
</feature>
<dbReference type="RefSeq" id="WP_200595227.1">
    <property type="nucleotide sequence ID" value="NZ_JAEPBG010000010.1"/>
</dbReference>
<dbReference type="GO" id="GO:0030288">
    <property type="term" value="C:outer membrane-bounded periplasmic space"/>
    <property type="evidence" value="ECO:0007669"/>
    <property type="project" value="InterPro"/>
</dbReference>
<evidence type="ECO:0000256" key="10">
    <source>
        <dbReference type="RuleBase" id="RU362123"/>
    </source>
</evidence>
<dbReference type="GO" id="GO:0031992">
    <property type="term" value="F:energy transducer activity"/>
    <property type="evidence" value="ECO:0007669"/>
    <property type="project" value="InterPro"/>
</dbReference>
<accession>A0A934T1C4</accession>
<dbReference type="NCBIfam" id="TIGR01352">
    <property type="entry name" value="tonB_Cterm"/>
    <property type="match status" value="1"/>
</dbReference>
<dbReference type="Gene3D" id="3.30.1150.10">
    <property type="match status" value="1"/>
</dbReference>